<dbReference type="Pfam" id="PF00234">
    <property type="entry name" value="Tryp_alpha_amyl"/>
    <property type="match status" value="1"/>
</dbReference>
<dbReference type="PANTHER" id="PTHR33076">
    <property type="entry name" value="NON-SPECIFIC LIPID-TRANSFER PROTEIN 2-RELATED"/>
    <property type="match status" value="1"/>
</dbReference>
<feature type="chain" id="PRO_5012791083" description="Non-specific lipid-transfer protein" evidence="3">
    <location>
        <begin position="16"/>
        <end position="129"/>
    </location>
</feature>
<organism evidence="5">
    <name type="scientific">Silene latifolia</name>
    <name type="common">White campion</name>
    <name type="synonym">Bladder campion</name>
    <dbReference type="NCBI Taxonomy" id="37657"/>
    <lineage>
        <taxon>Eukaryota</taxon>
        <taxon>Viridiplantae</taxon>
        <taxon>Streptophyta</taxon>
        <taxon>Embryophyta</taxon>
        <taxon>Tracheophyta</taxon>
        <taxon>Spermatophyta</taxon>
        <taxon>Magnoliopsida</taxon>
        <taxon>eudicotyledons</taxon>
        <taxon>Gunneridae</taxon>
        <taxon>Pentapetalae</taxon>
        <taxon>Caryophyllales</taxon>
        <taxon>Caryophyllaceae</taxon>
        <taxon>Sileneae</taxon>
        <taxon>Silene</taxon>
        <taxon>Silene subgen. Behenantha</taxon>
        <taxon>Silene sect. Melandrium</taxon>
    </lineage>
</organism>
<dbReference type="SMART" id="SM00499">
    <property type="entry name" value="AAI"/>
    <property type="match status" value="1"/>
</dbReference>
<dbReference type="InterPro" id="IPR016140">
    <property type="entry name" value="Bifunc_inhib/LTP/seed_store"/>
</dbReference>
<dbReference type="Gene3D" id="1.10.110.10">
    <property type="entry name" value="Plant lipid-transfer and hydrophobic proteins"/>
    <property type="match status" value="1"/>
</dbReference>
<evidence type="ECO:0000256" key="3">
    <source>
        <dbReference type="SAM" id="SignalP"/>
    </source>
</evidence>
<proteinExistence type="evidence at transcript level"/>
<protein>
    <recommendedName>
        <fullName evidence="2">Non-specific lipid-transfer protein</fullName>
    </recommendedName>
</protein>
<dbReference type="CDD" id="cd01960">
    <property type="entry name" value="nsLTP1"/>
    <property type="match status" value="1"/>
</dbReference>
<name>O24355_SILLA</name>
<dbReference type="SMR" id="O24355"/>
<dbReference type="PRINTS" id="PR00382">
    <property type="entry name" value="LIPIDTRNSFER"/>
</dbReference>
<comment type="similarity">
    <text evidence="1 2">Belongs to the plant LTP family.</text>
</comment>
<evidence type="ECO:0000313" key="5">
    <source>
        <dbReference type="EMBL" id="CAA70032.1"/>
    </source>
</evidence>
<evidence type="ECO:0000256" key="2">
    <source>
        <dbReference type="RuleBase" id="RU000628"/>
    </source>
</evidence>
<keyword evidence="3" id="KW-0732">Signal</keyword>
<comment type="function">
    <text evidence="2">Plant non-specific lipid-transfer proteins transfer phospholipids as well as galactolipids across membranes. May play a role in wax or cutin deposition in the cell walls of expanding epidermal cells and certain secretory tissues.</text>
</comment>
<dbReference type="AlphaFoldDB" id="O24355"/>
<reference evidence="5" key="1">
    <citation type="journal article" date="1997" name="Plant Physiol.">
        <title>Sex determination in dioecious Silene latifolia. Effects of the Y chromosome and the parasitic smut fungus (Ustilago violacea) on gene expression during flower development.</title>
        <authorList>
            <person name="Scutt C.P."/>
            <person name="Li Y."/>
            <person name="Robertson S.E."/>
            <person name="Willis M.E."/>
            <person name="Gilmartin P.M."/>
        </authorList>
    </citation>
    <scope>NUCLEOTIDE SEQUENCE</scope>
    <source>
        <tissue evidence="5">Male flower</tissue>
    </source>
</reference>
<sequence length="129" mass="13786">FVAFLSLLFSRQVLGLDKPMAGPACSDVIPKVTFCLLYITGGSPSPSDACCNGIKTVASTVKDKNDAVLVCNCLKDKLVDLQYQPSLIASLSDKCSVSFKLPAISKATDCSKVNPPYFMMSTNKAILKN</sequence>
<dbReference type="EMBL" id="Y08779">
    <property type="protein sequence ID" value="CAA70032.1"/>
    <property type="molecule type" value="mRNA"/>
</dbReference>
<evidence type="ECO:0000256" key="1">
    <source>
        <dbReference type="ARBA" id="ARBA00009748"/>
    </source>
</evidence>
<feature type="signal peptide" evidence="3">
    <location>
        <begin position="1"/>
        <end position="15"/>
    </location>
</feature>
<dbReference type="InterPro" id="IPR036312">
    <property type="entry name" value="Bifun_inhib/LTP/seed_sf"/>
</dbReference>
<dbReference type="SUPFAM" id="SSF47699">
    <property type="entry name" value="Bifunctional inhibitor/lipid-transfer protein/seed storage 2S albumin"/>
    <property type="match status" value="1"/>
</dbReference>
<evidence type="ECO:0000259" key="4">
    <source>
        <dbReference type="SMART" id="SM00499"/>
    </source>
</evidence>
<dbReference type="InterPro" id="IPR000528">
    <property type="entry name" value="Plant_nsLTP"/>
</dbReference>
<dbReference type="GO" id="GO:0006869">
    <property type="term" value="P:lipid transport"/>
    <property type="evidence" value="ECO:0007669"/>
    <property type="project" value="InterPro"/>
</dbReference>
<feature type="domain" description="Bifunctional inhibitor/plant lipid transfer protein/seed storage helical" evidence="4">
    <location>
        <begin position="25"/>
        <end position="110"/>
    </location>
</feature>
<keyword evidence="2" id="KW-0446">Lipid-binding</keyword>
<keyword evidence="2" id="KW-0813">Transport</keyword>
<feature type="non-terminal residue" evidence="5">
    <location>
        <position position="1"/>
    </location>
</feature>
<accession>O24355</accession>
<gene>
    <name evidence="5" type="primary">Men-7</name>
</gene>
<dbReference type="GO" id="GO:0008289">
    <property type="term" value="F:lipid binding"/>
    <property type="evidence" value="ECO:0007669"/>
    <property type="project" value="UniProtKB-KW"/>
</dbReference>